<feature type="compositionally biased region" description="Basic and acidic residues" evidence="1">
    <location>
        <begin position="22"/>
        <end position="36"/>
    </location>
</feature>
<evidence type="ECO:0000313" key="2">
    <source>
        <dbReference type="EMBL" id="GAA1658558.1"/>
    </source>
</evidence>
<evidence type="ECO:0000313" key="3">
    <source>
        <dbReference type="Proteomes" id="UP001501319"/>
    </source>
</evidence>
<comment type="caution">
    <text evidence="2">The sequence shown here is derived from an EMBL/GenBank/DDBJ whole genome shotgun (WGS) entry which is preliminary data.</text>
</comment>
<dbReference type="Proteomes" id="UP001501319">
    <property type="component" value="Unassembled WGS sequence"/>
</dbReference>
<proteinExistence type="predicted"/>
<accession>A0ABN2FTJ4</accession>
<dbReference type="EMBL" id="BAAANE010000012">
    <property type="protein sequence ID" value="GAA1658558.1"/>
    <property type="molecule type" value="Genomic_DNA"/>
</dbReference>
<gene>
    <name evidence="2" type="ORF">GCM10009744_59810</name>
</gene>
<sequence>MQAQQVLGERGREAGELPFRAQVEDAAHPGPPDHLDAFGGQELQAVRTDQGAVADPPTIRRRQPADIADVATVGPVELRAHRILQRVGSPRSSLVEGPQSRTTPSGMAAPSELIRA</sequence>
<keyword evidence="3" id="KW-1185">Reference proteome</keyword>
<evidence type="ECO:0000256" key="1">
    <source>
        <dbReference type="SAM" id="MobiDB-lite"/>
    </source>
</evidence>
<feature type="region of interest" description="Disordered" evidence="1">
    <location>
        <begin position="88"/>
        <end position="116"/>
    </location>
</feature>
<organism evidence="2 3">
    <name type="scientific">Kribbella alba</name>
    <dbReference type="NCBI Taxonomy" id="190197"/>
    <lineage>
        <taxon>Bacteria</taxon>
        <taxon>Bacillati</taxon>
        <taxon>Actinomycetota</taxon>
        <taxon>Actinomycetes</taxon>
        <taxon>Propionibacteriales</taxon>
        <taxon>Kribbellaceae</taxon>
        <taxon>Kribbella</taxon>
    </lineage>
</organism>
<feature type="region of interest" description="Disordered" evidence="1">
    <location>
        <begin position="1"/>
        <end position="63"/>
    </location>
</feature>
<name>A0ABN2FTJ4_9ACTN</name>
<protein>
    <submittedName>
        <fullName evidence="2">Uncharacterized protein</fullName>
    </submittedName>
</protein>
<reference evidence="2 3" key="1">
    <citation type="journal article" date="2019" name="Int. J. Syst. Evol. Microbiol.">
        <title>The Global Catalogue of Microorganisms (GCM) 10K type strain sequencing project: providing services to taxonomists for standard genome sequencing and annotation.</title>
        <authorList>
            <consortium name="The Broad Institute Genomics Platform"/>
            <consortium name="The Broad Institute Genome Sequencing Center for Infectious Disease"/>
            <person name="Wu L."/>
            <person name="Ma J."/>
        </authorList>
    </citation>
    <scope>NUCLEOTIDE SEQUENCE [LARGE SCALE GENOMIC DNA]</scope>
    <source>
        <strain evidence="2 3">JCM 14306</strain>
    </source>
</reference>